<dbReference type="PANTHER" id="PTHR15263">
    <property type="entry name" value="I-KAPPA-B-LIKE PROTEIN IKBL"/>
    <property type="match status" value="1"/>
</dbReference>
<evidence type="ECO:0000256" key="4">
    <source>
        <dbReference type="ARBA" id="ARBA00023043"/>
    </source>
</evidence>
<proteinExistence type="predicted"/>
<dbReference type="EMBL" id="KN824863">
    <property type="protein sequence ID" value="KIK99319.1"/>
    <property type="molecule type" value="Genomic_DNA"/>
</dbReference>
<evidence type="ECO:0000256" key="6">
    <source>
        <dbReference type="SAM" id="MobiDB-lite"/>
    </source>
</evidence>
<keyword evidence="5" id="KW-0539">Nucleus</keyword>
<evidence type="ECO:0000313" key="8">
    <source>
        <dbReference type="Proteomes" id="UP000054538"/>
    </source>
</evidence>
<reference evidence="7 8" key="1">
    <citation type="submission" date="2014-04" db="EMBL/GenBank/DDBJ databases">
        <authorList>
            <consortium name="DOE Joint Genome Institute"/>
            <person name="Kuo A."/>
            <person name="Kohler A."/>
            <person name="Jargeat P."/>
            <person name="Nagy L.G."/>
            <person name="Floudas D."/>
            <person name="Copeland A."/>
            <person name="Barry K.W."/>
            <person name="Cichocki N."/>
            <person name="Veneault-Fourrey C."/>
            <person name="LaButti K."/>
            <person name="Lindquist E.A."/>
            <person name="Lipzen A."/>
            <person name="Lundell T."/>
            <person name="Morin E."/>
            <person name="Murat C."/>
            <person name="Sun H."/>
            <person name="Tunlid A."/>
            <person name="Henrissat B."/>
            <person name="Grigoriev I.V."/>
            <person name="Hibbett D.S."/>
            <person name="Martin F."/>
            <person name="Nordberg H.P."/>
            <person name="Cantor M.N."/>
            <person name="Hua S.X."/>
        </authorList>
    </citation>
    <scope>NUCLEOTIDE SEQUENCE [LARGE SCALE GENOMIC DNA]</scope>
    <source>
        <strain evidence="7 8">Ve08.2h10</strain>
    </source>
</reference>
<organism evidence="7 8">
    <name type="scientific">Paxillus rubicundulus Ve08.2h10</name>
    <dbReference type="NCBI Taxonomy" id="930991"/>
    <lineage>
        <taxon>Eukaryota</taxon>
        <taxon>Fungi</taxon>
        <taxon>Dikarya</taxon>
        <taxon>Basidiomycota</taxon>
        <taxon>Agaricomycotina</taxon>
        <taxon>Agaricomycetes</taxon>
        <taxon>Agaricomycetidae</taxon>
        <taxon>Boletales</taxon>
        <taxon>Paxilineae</taxon>
        <taxon>Paxillaceae</taxon>
        <taxon>Paxillus</taxon>
    </lineage>
</organism>
<keyword evidence="2" id="KW-0597">Phosphoprotein</keyword>
<dbReference type="HOGENOM" id="CLU_074404_0_0_1"/>
<gene>
    <name evidence="7" type="ORF">PAXRUDRAFT_822862</name>
</gene>
<keyword evidence="8" id="KW-1185">Reference proteome</keyword>
<dbReference type="InParanoid" id="A0A0D0E9D6"/>
<dbReference type="STRING" id="930991.A0A0D0E9D6"/>
<dbReference type="InterPro" id="IPR038753">
    <property type="entry name" value="NFKBIL1"/>
</dbReference>
<feature type="region of interest" description="Disordered" evidence="6">
    <location>
        <begin position="30"/>
        <end position="79"/>
    </location>
</feature>
<feature type="compositionally biased region" description="Basic and acidic residues" evidence="6">
    <location>
        <begin position="173"/>
        <end position="198"/>
    </location>
</feature>
<evidence type="ECO:0000256" key="5">
    <source>
        <dbReference type="ARBA" id="ARBA00023242"/>
    </source>
</evidence>
<keyword evidence="4" id="KW-0040">ANK repeat</keyword>
<dbReference type="GO" id="GO:0005634">
    <property type="term" value="C:nucleus"/>
    <property type="evidence" value="ECO:0007669"/>
    <property type="project" value="UniProtKB-SubCell"/>
</dbReference>
<comment type="subcellular location">
    <subcellularLocation>
        <location evidence="1">Nucleus</location>
    </subcellularLocation>
</comment>
<name>A0A0D0E9D6_9AGAM</name>
<feature type="region of interest" description="Disordered" evidence="6">
    <location>
        <begin position="170"/>
        <end position="198"/>
    </location>
</feature>
<evidence type="ECO:0000256" key="1">
    <source>
        <dbReference type="ARBA" id="ARBA00004123"/>
    </source>
</evidence>
<protein>
    <submittedName>
        <fullName evidence="7">Uncharacterized protein</fullName>
    </submittedName>
</protein>
<evidence type="ECO:0000256" key="2">
    <source>
        <dbReference type="ARBA" id="ARBA00022553"/>
    </source>
</evidence>
<dbReference type="PANTHER" id="PTHR15263:SF1">
    <property type="entry name" value="NF-KAPPA-B INHIBITOR-LIKE PROTEIN 1"/>
    <property type="match status" value="1"/>
</dbReference>
<keyword evidence="3" id="KW-0677">Repeat</keyword>
<dbReference type="GO" id="GO:0043124">
    <property type="term" value="P:negative regulation of canonical NF-kappaB signal transduction"/>
    <property type="evidence" value="ECO:0007669"/>
    <property type="project" value="InterPro"/>
</dbReference>
<evidence type="ECO:0000256" key="3">
    <source>
        <dbReference type="ARBA" id="ARBA00022737"/>
    </source>
</evidence>
<reference evidence="8" key="2">
    <citation type="submission" date="2015-01" db="EMBL/GenBank/DDBJ databases">
        <title>Evolutionary Origins and Diversification of the Mycorrhizal Mutualists.</title>
        <authorList>
            <consortium name="DOE Joint Genome Institute"/>
            <consortium name="Mycorrhizal Genomics Consortium"/>
            <person name="Kohler A."/>
            <person name="Kuo A."/>
            <person name="Nagy L.G."/>
            <person name="Floudas D."/>
            <person name="Copeland A."/>
            <person name="Barry K.W."/>
            <person name="Cichocki N."/>
            <person name="Veneault-Fourrey C."/>
            <person name="LaButti K."/>
            <person name="Lindquist E.A."/>
            <person name="Lipzen A."/>
            <person name="Lundell T."/>
            <person name="Morin E."/>
            <person name="Murat C."/>
            <person name="Riley R."/>
            <person name="Ohm R."/>
            <person name="Sun H."/>
            <person name="Tunlid A."/>
            <person name="Henrissat B."/>
            <person name="Grigoriev I.V."/>
            <person name="Hibbett D.S."/>
            <person name="Martin F."/>
        </authorList>
    </citation>
    <scope>NUCLEOTIDE SEQUENCE [LARGE SCALE GENOMIC DNA]</scope>
    <source>
        <strain evidence="8">Ve08.2h10</strain>
    </source>
</reference>
<dbReference type="Proteomes" id="UP000054538">
    <property type="component" value="Unassembled WGS sequence"/>
</dbReference>
<sequence>MEAGFQHRSRTMSSPRYDCYYMPCARSKTSDRAASPYSTSQLHFPQRQDTTYRHEPTNPSSLHWKQTPQTRSWVGGRDDFKPVHKQTTEEWVNEQIHMTDRSNYERRDRPLGKEELRERMWDELLYEYEAEAQRWMKHEVETCRRAQEQGREETRRRIVQEDISRIQARVRQRRDSERQAIADERRRSAERAKEKVRREQARAGSAMLEAWKSYESRWAAVSASSEPLDFHNIPWPLLTSPARVADITAENVASFLMHPAHSSNHSRRERIRSALLRWHPDRFHRMFHRVVDSDMNAVEEGVGVVARCLNELLAKEGQTTQQGK</sequence>
<dbReference type="AlphaFoldDB" id="A0A0D0E9D6"/>
<feature type="compositionally biased region" description="Polar residues" evidence="6">
    <location>
        <begin position="36"/>
        <end position="49"/>
    </location>
</feature>
<accession>A0A0D0E9D6</accession>
<feature type="compositionally biased region" description="Polar residues" evidence="6">
    <location>
        <begin position="57"/>
        <end position="72"/>
    </location>
</feature>
<dbReference type="OrthoDB" id="412109at2759"/>
<evidence type="ECO:0000313" key="7">
    <source>
        <dbReference type="EMBL" id="KIK99319.1"/>
    </source>
</evidence>